<reference evidence="1" key="2">
    <citation type="journal article" date="2024" name="Plant">
        <title>Genomic evolution and insights into agronomic trait innovations of Sesamum species.</title>
        <authorList>
            <person name="Miao H."/>
            <person name="Wang L."/>
            <person name="Qu L."/>
            <person name="Liu H."/>
            <person name="Sun Y."/>
            <person name="Le M."/>
            <person name="Wang Q."/>
            <person name="Wei S."/>
            <person name="Zheng Y."/>
            <person name="Lin W."/>
            <person name="Duan Y."/>
            <person name="Cao H."/>
            <person name="Xiong S."/>
            <person name="Wang X."/>
            <person name="Wei L."/>
            <person name="Li C."/>
            <person name="Ma Q."/>
            <person name="Ju M."/>
            <person name="Zhao R."/>
            <person name="Li G."/>
            <person name="Mu C."/>
            <person name="Tian Q."/>
            <person name="Mei H."/>
            <person name="Zhang T."/>
            <person name="Gao T."/>
            <person name="Zhang H."/>
        </authorList>
    </citation>
    <scope>NUCLEOTIDE SEQUENCE</scope>
    <source>
        <strain evidence="1">KEN8</strain>
    </source>
</reference>
<dbReference type="EMBL" id="JACGWM010000008">
    <property type="protein sequence ID" value="KAL0357277.1"/>
    <property type="molecule type" value="Genomic_DNA"/>
</dbReference>
<comment type="caution">
    <text evidence="1">The sequence shown here is derived from an EMBL/GenBank/DDBJ whole genome shotgun (WGS) entry which is preliminary data.</text>
</comment>
<protein>
    <recommendedName>
        <fullName evidence="2">Transposase</fullName>
    </recommendedName>
</protein>
<evidence type="ECO:0000313" key="1">
    <source>
        <dbReference type="EMBL" id="KAL0357277.1"/>
    </source>
</evidence>
<evidence type="ECO:0008006" key="2">
    <source>
        <dbReference type="Google" id="ProtNLM"/>
    </source>
</evidence>
<dbReference type="AlphaFoldDB" id="A0AAW2PN52"/>
<dbReference type="PANTHER" id="PTHR10775:SF173">
    <property type="match status" value="1"/>
</dbReference>
<gene>
    <name evidence="1" type="ORF">Scaly_1413400</name>
</gene>
<reference evidence="1" key="1">
    <citation type="submission" date="2020-06" db="EMBL/GenBank/DDBJ databases">
        <authorList>
            <person name="Li T."/>
            <person name="Hu X."/>
            <person name="Zhang T."/>
            <person name="Song X."/>
            <person name="Zhang H."/>
            <person name="Dai N."/>
            <person name="Sheng W."/>
            <person name="Hou X."/>
            <person name="Wei L."/>
        </authorList>
    </citation>
    <scope>NUCLEOTIDE SEQUENCE</scope>
    <source>
        <strain evidence="1">KEN8</strain>
        <tissue evidence="1">Leaf</tissue>
    </source>
</reference>
<proteinExistence type="predicted"/>
<name>A0AAW2PN52_9LAMI</name>
<accession>A0AAW2PN52</accession>
<dbReference type="InterPro" id="IPR004242">
    <property type="entry name" value="Transposase_21"/>
</dbReference>
<sequence length="202" mass="23919">MGEILPCDHTFSLDYYHTKKLITELGLSVVKIDACKNDCMLYWKDDIKFESCKFCGDPRYKLQKAQNYQVTKSAYTVLRLDDHPSDAEAWRHFDCTYPYFTMEPQNVRLGLCVDEFVPHRQYGKMNSCWPMILTLYNLPQKMFMKSEFIFLTLVIPGLSNPKHFIDVYMQSLIEELLQLWHMGVRTYDRSANEFFIMRAALM</sequence>
<dbReference type="Pfam" id="PF02992">
    <property type="entry name" value="Transposase_21"/>
    <property type="match status" value="1"/>
</dbReference>
<dbReference type="PANTHER" id="PTHR10775">
    <property type="entry name" value="OS08G0208400 PROTEIN"/>
    <property type="match status" value="1"/>
</dbReference>
<organism evidence="1">
    <name type="scientific">Sesamum calycinum</name>
    <dbReference type="NCBI Taxonomy" id="2727403"/>
    <lineage>
        <taxon>Eukaryota</taxon>
        <taxon>Viridiplantae</taxon>
        <taxon>Streptophyta</taxon>
        <taxon>Embryophyta</taxon>
        <taxon>Tracheophyta</taxon>
        <taxon>Spermatophyta</taxon>
        <taxon>Magnoliopsida</taxon>
        <taxon>eudicotyledons</taxon>
        <taxon>Gunneridae</taxon>
        <taxon>Pentapetalae</taxon>
        <taxon>asterids</taxon>
        <taxon>lamiids</taxon>
        <taxon>Lamiales</taxon>
        <taxon>Pedaliaceae</taxon>
        <taxon>Sesamum</taxon>
    </lineage>
</organism>